<dbReference type="NCBIfam" id="NF000840">
    <property type="entry name" value="PRK00071.1-3"/>
    <property type="match status" value="1"/>
</dbReference>
<evidence type="ECO:0000256" key="8">
    <source>
        <dbReference type="ARBA" id="ARBA00023027"/>
    </source>
</evidence>
<comment type="pathway">
    <text evidence="2 10">Cofactor biosynthesis; NAD(+) biosynthesis; deamido-NAD(+) from nicotinate D-ribonucleotide: step 1/1.</text>
</comment>
<dbReference type="InterPro" id="IPR004821">
    <property type="entry name" value="Cyt_trans-like"/>
</dbReference>
<dbReference type="InterPro" id="IPR014729">
    <property type="entry name" value="Rossmann-like_a/b/a_fold"/>
</dbReference>
<evidence type="ECO:0000256" key="3">
    <source>
        <dbReference type="ARBA" id="ARBA00022642"/>
    </source>
</evidence>
<organism evidence="12 13">
    <name type="scientific">Bacillus timonensis</name>
    <dbReference type="NCBI Taxonomy" id="1033734"/>
    <lineage>
        <taxon>Bacteria</taxon>
        <taxon>Bacillati</taxon>
        <taxon>Bacillota</taxon>
        <taxon>Bacilli</taxon>
        <taxon>Bacillales</taxon>
        <taxon>Bacillaceae</taxon>
        <taxon>Bacillus</taxon>
    </lineage>
</organism>
<keyword evidence="7 10" id="KW-0067">ATP-binding</keyword>
<evidence type="ECO:0000259" key="11">
    <source>
        <dbReference type="Pfam" id="PF01467"/>
    </source>
</evidence>
<dbReference type="STRING" id="1033734.GCA_000285535_03575"/>
<comment type="function">
    <text evidence="1 10">Catalyzes the reversible adenylation of nicotinate mononucleotide (NaMN) to nicotinic acid adenine dinucleotide (NaAD).</text>
</comment>
<keyword evidence="3 10" id="KW-0662">Pyridine nucleotide biosynthesis</keyword>
<dbReference type="CDD" id="cd02165">
    <property type="entry name" value="NMNAT"/>
    <property type="match status" value="1"/>
</dbReference>
<dbReference type="EC" id="2.7.7.18" evidence="10"/>
<dbReference type="Gene3D" id="3.40.50.620">
    <property type="entry name" value="HUPs"/>
    <property type="match status" value="1"/>
</dbReference>
<dbReference type="GO" id="GO:0004515">
    <property type="term" value="F:nicotinate-nucleotide adenylyltransferase activity"/>
    <property type="evidence" value="ECO:0007669"/>
    <property type="project" value="UniProtKB-UniRule"/>
</dbReference>
<evidence type="ECO:0000256" key="6">
    <source>
        <dbReference type="ARBA" id="ARBA00022741"/>
    </source>
</evidence>
<dbReference type="GO" id="GO:0005524">
    <property type="term" value="F:ATP binding"/>
    <property type="evidence" value="ECO:0007669"/>
    <property type="project" value="UniProtKB-KW"/>
</dbReference>
<dbReference type="Pfam" id="PF01467">
    <property type="entry name" value="CTP_transf_like"/>
    <property type="match status" value="1"/>
</dbReference>
<evidence type="ECO:0000256" key="5">
    <source>
        <dbReference type="ARBA" id="ARBA00022695"/>
    </source>
</evidence>
<sequence length="189" mass="22181">MNHIGIIGGTFDPPHIGHLFIASEVLTRLNLSEVWFMPNHIPPHKERKSYVTDEERVEMLSLAISDQPKFKLQLIELEREGPSYTYDTIKLLREKYEDTKFYFIIGGDMVEYLPHWHKIDELVDMVTFVGVKRPGYTFPAEYPITEVDIPQFDISSSMIRKRLSEKGNTMYLLPEKVRNYIEEKHLYGT</sequence>
<protein>
    <recommendedName>
        <fullName evidence="10">Probable nicotinate-nucleotide adenylyltransferase</fullName>
        <ecNumber evidence="10">2.7.7.18</ecNumber>
    </recommendedName>
    <alternativeName>
        <fullName evidence="10">Deamido-NAD(+) diphosphorylase</fullName>
    </alternativeName>
    <alternativeName>
        <fullName evidence="10">Deamido-NAD(+) pyrophosphorylase</fullName>
    </alternativeName>
    <alternativeName>
        <fullName evidence="10">Nicotinate mononucleotide adenylyltransferase</fullName>
        <shortName evidence="10">NaMN adenylyltransferase</shortName>
    </alternativeName>
</protein>
<comment type="caution">
    <text evidence="12">The sequence shown here is derived from an EMBL/GenBank/DDBJ whole genome shotgun (WGS) entry which is preliminary data.</text>
</comment>
<dbReference type="RefSeq" id="WP_136377709.1">
    <property type="nucleotide sequence ID" value="NZ_SLUB01000001.1"/>
</dbReference>
<name>A0A4S3PZJ8_9BACI</name>
<dbReference type="PANTHER" id="PTHR39321">
    <property type="entry name" value="NICOTINATE-NUCLEOTIDE ADENYLYLTRANSFERASE-RELATED"/>
    <property type="match status" value="1"/>
</dbReference>
<dbReference type="PANTHER" id="PTHR39321:SF3">
    <property type="entry name" value="PHOSPHOPANTETHEINE ADENYLYLTRANSFERASE"/>
    <property type="match status" value="1"/>
</dbReference>
<accession>A0A4S3PZJ8</accession>
<comment type="catalytic activity">
    <reaction evidence="9 10">
        <text>nicotinate beta-D-ribonucleotide + ATP + H(+) = deamido-NAD(+) + diphosphate</text>
        <dbReference type="Rhea" id="RHEA:22860"/>
        <dbReference type="ChEBI" id="CHEBI:15378"/>
        <dbReference type="ChEBI" id="CHEBI:30616"/>
        <dbReference type="ChEBI" id="CHEBI:33019"/>
        <dbReference type="ChEBI" id="CHEBI:57502"/>
        <dbReference type="ChEBI" id="CHEBI:58437"/>
        <dbReference type="EC" id="2.7.7.18"/>
    </reaction>
</comment>
<dbReference type="SUPFAM" id="SSF52374">
    <property type="entry name" value="Nucleotidylyl transferase"/>
    <property type="match status" value="1"/>
</dbReference>
<keyword evidence="13" id="KW-1185">Reference proteome</keyword>
<dbReference type="NCBIfam" id="NF000841">
    <property type="entry name" value="PRK00071.1-4"/>
    <property type="match status" value="1"/>
</dbReference>
<dbReference type="InterPro" id="IPR005248">
    <property type="entry name" value="NadD/NMNAT"/>
</dbReference>
<evidence type="ECO:0000313" key="13">
    <source>
        <dbReference type="Proteomes" id="UP000306477"/>
    </source>
</evidence>
<dbReference type="GO" id="GO:0009435">
    <property type="term" value="P:NAD+ biosynthetic process"/>
    <property type="evidence" value="ECO:0007669"/>
    <property type="project" value="UniProtKB-UniRule"/>
</dbReference>
<dbReference type="UniPathway" id="UPA00253">
    <property type="reaction ID" value="UER00332"/>
</dbReference>
<evidence type="ECO:0000256" key="10">
    <source>
        <dbReference type="HAMAP-Rule" id="MF_00244"/>
    </source>
</evidence>
<dbReference type="NCBIfam" id="TIGR00482">
    <property type="entry name" value="nicotinate (nicotinamide) nucleotide adenylyltransferase"/>
    <property type="match status" value="1"/>
</dbReference>
<comment type="similarity">
    <text evidence="10">Belongs to the NadD family.</text>
</comment>
<dbReference type="FunFam" id="3.40.50.620:FF:000079">
    <property type="entry name" value="Probable nicotinate-nucleotide adenylyltransferase"/>
    <property type="match status" value="1"/>
</dbReference>
<dbReference type="HAMAP" id="MF_00244">
    <property type="entry name" value="NaMN_adenylyltr"/>
    <property type="match status" value="1"/>
</dbReference>
<evidence type="ECO:0000256" key="1">
    <source>
        <dbReference type="ARBA" id="ARBA00002324"/>
    </source>
</evidence>
<keyword evidence="4 10" id="KW-0808">Transferase</keyword>
<dbReference type="EMBL" id="SLUB01000001">
    <property type="protein sequence ID" value="THE15389.1"/>
    <property type="molecule type" value="Genomic_DNA"/>
</dbReference>
<gene>
    <name evidence="10" type="primary">nadD</name>
    <name evidence="12" type="ORF">E1I69_00630</name>
</gene>
<evidence type="ECO:0000256" key="7">
    <source>
        <dbReference type="ARBA" id="ARBA00022840"/>
    </source>
</evidence>
<evidence type="ECO:0000256" key="2">
    <source>
        <dbReference type="ARBA" id="ARBA00005019"/>
    </source>
</evidence>
<evidence type="ECO:0000256" key="4">
    <source>
        <dbReference type="ARBA" id="ARBA00022679"/>
    </source>
</evidence>
<feature type="domain" description="Cytidyltransferase-like" evidence="11">
    <location>
        <begin position="6"/>
        <end position="162"/>
    </location>
</feature>
<evidence type="ECO:0000313" key="12">
    <source>
        <dbReference type="EMBL" id="THE15389.1"/>
    </source>
</evidence>
<evidence type="ECO:0000256" key="9">
    <source>
        <dbReference type="ARBA" id="ARBA00048721"/>
    </source>
</evidence>
<reference evidence="12 13" key="1">
    <citation type="journal article" date="2019" name="Indoor Air">
        <title>Impacts of indoor surface finishes on bacterial viability.</title>
        <authorList>
            <person name="Hu J."/>
            <person name="Maamar S.B."/>
            <person name="Glawe A.J."/>
            <person name="Gottel N."/>
            <person name="Gilbert J.A."/>
            <person name="Hartmann E.M."/>
        </authorList>
    </citation>
    <scope>NUCLEOTIDE SEQUENCE [LARGE SCALE GENOMIC DNA]</scope>
    <source>
        <strain evidence="12 13">AF060A6</strain>
    </source>
</reference>
<dbReference type="AlphaFoldDB" id="A0A4S3PZJ8"/>
<keyword evidence="5 10" id="KW-0548">Nucleotidyltransferase</keyword>
<dbReference type="Proteomes" id="UP000306477">
    <property type="component" value="Unassembled WGS sequence"/>
</dbReference>
<keyword evidence="6 10" id="KW-0547">Nucleotide-binding</keyword>
<proteinExistence type="inferred from homology"/>
<dbReference type="NCBIfam" id="TIGR00125">
    <property type="entry name" value="cyt_tran_rel"/>
    <property type="match status" value="1"/>
</dbReference>
<dbReference type="OrthoDB" id="5295945at2"/>
<keyword evidence="8 10" id="KW-0520">NAD</keyword>